<evidence type="ECO:0000256" key="3">
    <source>
        <dbReference type="ARBA" id="ARBA00019610"/>
    </source>
</evidence>
<comment type="function">
    <text evidence="8">Component of the Mediator complex, a coactivator involved in the regulated transcription of nearly all RNA polymerase II-dependent genes. Mediator functions as a bridge to convey information from gene-specific regulatory proteins to the basal RNA polymerase II transcription machinery. Mediator is recruited to promoters by direct interactions with regulatory proteins and serves as a scaffold for the assembly of a functional preinitiation complex with RNA polymerase II and the general transcription factors.</text>
</comment>
<comment type="similarity">
    <text evidence="2 8">Belongs to the Mediator complex subunit 17 family.</text>
</comment>
<keyword evidence="8" id="KW-0010">Activator</keyword>
<dbReference type="Pfam" id="PF10156">
    <property type="entry name" value="Med17"/>
    <property type="match status" value="1"/>
</dbReference>
<evidence type="ECO:0000313" key="10">
    <source>
        <dbReference type="EMBL" id="SCU77522.1"/>
    </source>
</evidence>
<comment type="subcellular location">
    <subcellularLocation>
        <location evidence="1 8">Nucleus</location>
    </subcellularLocation>
</comment>
<evidence type="ECO:0000256" key="8">
    <source>
        <dbReference type="RuleBase" id="RU364140"/>
    </source>
</evidence>
<dbReference type="GO" id="GO:0140297">
    <property type="term" value="F:DNA-binding transcription factor binding"/>
    <property type="evidence" value="ECO:0007669"/>
    <property type="project" value="EnsemblFungi"/>
</dbReference>
<organism evidence="10 11">
    <name type="scientific">Lachancea dasiensis</name>
    <dbReference type="NCBI Taxonomy" id="1072105"/>
    <lineage>
        <taxon>Eukaryota</taxon>
        <taxon>Fungi</taxon>
        <taxon>Dikarya</taxon>
        <taxon>Ascomycota</taxon>
        <taxon>Saccharomycotina</taxon>
        <taxon>Saccharomycetes</taxon>
        <taxon>Saccharomycetales</taxon>
        <taxon>Saccharomycetaceae</taxon>
        <taxon>Lachancea</taxon>
    </lineage>
</organism>
<dbReference type="GO" id="GO:0060261">
    <property type="term" value="P:positive regulation of transcription initiation by RNA polymerase II"/>
    <property type="evidence" value="ECO:0007669"/>
    <property type="project" value="EnsemblFungi"/>
</dbReference>
<evidence type="ECO:0000256" key="1">
    <source>
        <dbReference type="ARBA" id="ARBA00004123"/>
    </source>
</evidence>
<dbReference type="GO" id="GO:0070847">
    <property type="term" value="C:core mediator complex"/>
    <property type="evidence" value="ECO:0007669"/>
    <property type="project" value="EnsemblFungi"/>
</dbReference>
<dbReference type="Gene3D" id="6.10.250.2620">
    <property type="match status" value="1"/>
</dbReference>
<evidence type="ECO:0000256" key="4">
    <source>
        <dbReference type="ARBA" id="ARBA00023015"/>
    </source>
</evidence>
<feature type="compositionally biased region" description="Polar residues" evidence="9">
    <location>
        <begin position="48"/>
        <end position="61"/>
    </location>
</feature>
<gene>
    <name evidence="8" type="primary">MED17</name>
    <name evidence="10" type="ORF">LADA_0A00892G</name>
</gene>
<dbReference type="PANTHER" id="PTHR13114">
    <property type="entry name" value="MEDIATOR OF RNA POLYMERASE II TRANSCRIPTION SUBUNIT 17"/>
    <property type="match status" value="1"/>
</dbReference>
<dbReference type="EMBL" id="LT598460">
    <property type="protein sequence ID" value="SCU77522.1"/>
    <property type="molecule type" value="Genomic_DNA"/>
</dbReference>
<dbReference type="GO" id="GO:0034605">
    <property type="term" value="P:cellular response to heat"/>
    <property type="evidence" value="ECO:0007669"/>
    <property type="project" value="EnsemblFungi"/>
</dbReference>
<keyword evidence="6 8" id="KW-0539">Nucleus</keyword>
<evidence type="ECO:0000256" key="6">
    <source>
        <dbReference type="ARBA" id="ARBA00023242"/>
    </source>
</evidence>
<evidence type="ECO:0000256" key="7">
    <source>
        <dbReference type="ARBA" id="ARBA00032014"/>
    </source>
</evidence>
<dbReference type="STRING" id="1266660.A0A1G4IM75"/>
<keyword evidence="11" id="KW-1185">Reference proteome</keyword>
<dbReference type="PANTHER" id="PTHR13114:SF7">
    <property type="entry name" value="MEDIATOR OF RNA POLYMERASE II TRANSCRIPTION SUBUNIT 17"/>
    <property type="match status" value="1"/>
</dbReference>
<feature type="region of interest" description="Disordered" evidence="9">
    <location>
        <begin position="29"/>
        <end position="61"/>
    </location>
</feature>
<evidence type="ECO:0000256" key="5">
    <source>
        <dbReference type="ARBA" id="ARBA00023163"/>
    </source>
</evidence>
<dbReference type="OrthoDB" id="5319830at2759"/>
<accession>A0A1G4IM75</accession>
<comment type="subunit">
    <text evidence="8">Component of the Mediator complex.</text>
</comment>
<dbReference type="Proteomes" id="UP000190274">
    <property type="component" value="Chromosome A"/>
</dbReference>
<evidence type="ECO:0000313" key="11">
    <source>
        <dbReference type="Proteomes" id="UP000190274"/>
    </source>
</evidence>
<name>A0A1G4IM75_9SACH</name>
<keyword evidence="4 8" id="KW-0805">Transcription regulation</keyword>
<evidence type="ECO:0000256" key="2">
    <source>
        <dbReference type="ARBA" id="ARBA00005635"/>
    </source>
</evidence>
<dbReference type="GO" id="GO:0003712">
    <property type="term" value="F:transcription coregulator activity"/>
    <property type="evidence" value="ECO:0007669"/>
    <property type="project" value="InterPro"/>
</dbReference>
<proteinExistence type="inferred from homology"/>
<dbReference type="GO" id="GO:0000979">
    <property type="term" value="F:RNA polymerase II core promoter sequence-specific DNA binding"/>
    <property type="evidence" value="ECO:0007669"/>
    <property type="project" value="EnsemblFungi"/>
</dbReference>
<protein>
    <recommendedName>
        <fullName evidence="3 8">Mediator of RNA polymerase II transcription subunit 17</fullName>
    </recommendedName>
    <alternativeName>
        <fullName evidence="7 8">Mediator complex subunit 17</fullName>
    </alternativeName>
</protein>
<dbReference type="GO" id="GO:0032968">
    <property type="term" value="P:positive regulation of transcription elongation by RNA polymerase II"/>
    <property type="evidence" value="ECO:0007669"/>
    <property type="project" value="EnsemblFungi"/>
</dbReference>
<dbReference type="GO" id="GO:0016592">
    <property type="term" value="C:mediator complex"/>
    <property type="evidence" value="ECO:0007669"/>
    <property type="project" value="InterPro"/>
</dbReference>
<reference evidence="10 11" key="1">
    <citation type="submission" date="2016-03" db="EMBL/GenBank/DDBJ databases">
        <authorList>
            <person name="Devillers H."/>
        </authorList>
    </citation>
    <scope>NUCLEOTIDE SEQUENCE [LARGE SCALE GENOMIC DNA]</scope>
    <source>
        <strain evidence="10">CBS 10888</strain>
    </source>
</reference>
<keyword evidence="5 8" id="KW-0804">Transcription</keyword>
<sequence>MVENQSKADHVVNEDVRKIPLAIDPNLIRPLPSFVPPTNDIGSEDQLDNNTEQTPAASQSLINNPYETYGNLPLDKLIPIILQSRGPGSKFADLSEEALLEEIAKEPTQTHSIANGDIDIDMNDSEATGSAGDQILIPQPIEGTLNEDEENDMTHEQFQQLRKNAVLSLDLALNESSLALEFVSLLLSSVRPSAATASMSPFLKKTVPSASLNAEKVPYEKPKESEIMEGNLVTKGWKLRSLEESRLLMKETHKALELTVEREQNYWSKLSHYISRKDVVFRMKDKETGERTLGLKYGYEDSGSRYKQERGIAILRHEPKNNTLEIVPSETQQASALGRLNQERFLRVRIFNKIEEEDDYILSGETSLDELLIPSNNLAEEQDIRRQIARLQFFIFEKELMFHMKKEAANLISYGVSIENENKITVEFATEKMEFEMISLTDDIVMNRQQDAPKTNDKKARLILVMLRMLLVTMFKKQLKRNLVLEQKGESAPKNSPRSQNHEVLLLRPILGKFRHANYLDLLQNVVKTYVLDVVEGATLKDSTIEKTKSSDTFGEQGFDKHIVKLDREIKLFESILRKPRTYLTLLLPSAGEIEFGLESSNYCNASTTVKYINDSGTTLFNTKFSNFKELEDFLHFIVSEYVKENGTQV</sequence>
<evidence type="ECO:0000256" key="9">
    <source>
        <dbReference type="SAM" id="MobiDB-lite"/>
    </source>
</evidence>
<dbReference type="GO" id="GO:0001139">
    <property type="term" value="F:RNA polymerase II complex recruiting activity"/>
    <property type="evidence" value="ECO:0007669"/>
    <property type="project" value="EnsemblFungi"/>
</dbReference>
<dbReference type="InterPro" id="IPR019313">
    <property type="entry name" value="Mediator_Med17"/>
</dbReference>
<dbReference type="AlphaFoldDB" id="A0A1G4IM75"/>